<keyword evidence="1" id="KW-0408">Iron</keyword>
<dbReference type="PROSITE" id="PS51471">
    <property type="entry name" value="FE2OG_OXY"/>
    <property type="match status" value="1"/>
</dbReference>
<evidence type="ECO:0000313" key="4">
    <source>
        <dbReference type="Proteomes" id="UP000297777"/>
    </source>
</evidence>
<keyword evidence="1" id="KW-0479">Metal-binding</keyword>
<evidence type="ECO:0000313" key="3">
    <source>
        <dbReference type="EMBL" id="TGO13033.1"/>
    </source>
</evidence>
<dbReference type="Pfam" id="PF13640">
    <property type="entry name" value="2OG-FeII_Oxy_3"/>
    <property type="match status" value="1"/>
</dbReference>
<dbReference type="Gene3D" id="2.60.120.620">
    <property type="entry name" value="q2cbj1_9rhob like domain"/>
    <property type="match status" value="1"/>
</dbReference>
<evidence type="ECO:0000256" key="1">
    <source>
        <dbReference type="RuleBase" id="RU003682"/>
    </source>
</evidence>
<keyword evidence="1" id="KW-0560">Oxidoreductase</keyword>
<dbReference type="PANTHER" id="PTHR33099:SF7">
    <property type="entry name" value="MYND-TYPE DOMAIN-CONTAINING PROTEIN"/>
    <property type="match status" value="1"/>
</dbReference>
<dbReference type="GO" id="GO:0046872">
    <property type="term" value="F:metal ion binding"/>
    <property type="evidence" value="ECO:0007669"/>
    <property type="project" value="UniProtKB-KW"/>
</dbReference>
<proteinExistence type="inferred from homology"/>
<comment type="similarity">
    <text evidence="1">Belongs to the iron/ascorbate-dependent oxidoreductase family.</text>
</comment>
<dbReference type="GO" id="GO:0016491">
    <property type="term" value="F:oxidoreductase activity"/>
    <property type="evidence" value="ECO:0007669"/>
    <property type="project" value="UniProtKB-KW"/>
</dbReference>
<evidence type="ECO:0000259" key="2">
    <source>
        <dbReference type="PROSITE" id="PS51471"/>
    </source>
</evidence>
<sequence length="455" mass="51118">MSSKTWTGLAEEELLHELVKAVDISESANYCCGGSIPIAAPEDSSSNQKEPTEGNPDLTLLISRQNFDQSFQQQVPPIVLRWDSKPGNSMEALLQTCVPASFGLGGKNVLDETYRKAGKLDRSQFSIDFHPHDYGILDVITQTLLQDVSQTDFLRNRGDHRGVLAELYKLNIYSGPSGRFKAHVDTPRGTRQFGSLVVCLPYSHQGGQLRVTHRGSDTFFDWGNKSDSIQWAAFYSDCEHEVLEVTSGHRVTLTYNLYISQKIGIPLQKNLVADPTLSPLYEVARNVLVQPDFMKRGIVDVLLGGVIGFYCDHLYAHTQDDTDDIMPYALKGIDMAIFNTFQSLGLVVKACPVLCMDDYLEDEEHITRAGTRFHRVEESAFNEEYKDDLRRYLKSEWPHKKYKNVAWLNGRGSTSMPAFYGLAYGNESSIMCFHSKAAILVEVPAYDERMAKDLA</sequence>
<dbReference type="Proteomes" id="UP000297777">
    <property type="component" value="Unassembled WGS sequence"/>
</dbReference>
<keyword evidence="4" id="KW-1185">Reference proteome</keyword>
<protein>
    <recommendedName>
        <fullName evidence="2">Fe2OG dioxygenase domain-containing protein</fullName>
    </recommendedName>
</protein>
<accession>A0A4Z1ERH9</accession>
<reference evidence="3 4" key="1">
    <citation type="submission" date="2017-12" db="EMBL/GenBank/DDBJ databases">
        <title>Comparative genomics of Botrytis spp.</title>
        <authorList>
            <person name="Valero-Jimenez C.A."/>
            <person name="Tapia P."/>
            <person name="Veloso J."/>
            <person name="Silva-Moreno E."/>
            <person name="Staats M."/>
            <person name="Valdes J.H."/>
            <person name="Van Kan J.A.L."/>
        </authorList>
    </citation>
    <scope>NUCLEOTIDE SEQUENCE [LARGE SCALE GENOMIC DNA]</scope>
    <source>
        <strain evidence="3 4">Bt9001</strain>
    </source>
</reference>
<dbReference type="InterPro" id="IPR005123">
    <property type="entry name" value="Oxoglu/Fe-dep_dioxygenase_dom"/>
</dbReference>
<name>A0A4Z1ERH9_9HELO</name>
<comment type="caution">
    <text evidence="3">The sequence shown here is derived from an EMBL/GenBank/DDBJ whole genome shotgun (WGS) entry which is preliminary data.</text>
</comment>
<organism evidence="3 4">
    <name type="scientific">Botrytis tulipae</name>
    <dbReference type="NCBI Taxonomy" id="87230"/>
    <lineage>
        <taxon>Eukaryota</taxon>
        <taxon>Fungi</taxon>
        <taxon>Dikarya</taxon>
        <taxon>Ascomycota</taxon>
        <taxon>Pezizomycotina</taxon>
        <taxon>Leotiomycetes</taxon>
        <taxon>Helotiales</taxon>
        <taxon>Sclerotiniaceae</taxon>
        <taxon>Botrytis</taxon>
    </lineage>
</organism>
<dbReference type="OrthoDB" id="27483at2759"/>
<dbReference type="EMBL" id="PQXH01000078">
    <property type="protein sequence ID" value="TGO13033.1"/>
    <property type="molecule type" value="Genomic_DNA"/>
</dbReference>
<dbReference type="AlphaFoldDB" id="A0A4Z1ERH9"/>
<dbReference type="PANTHER" id="PTHR33099">
    <property type="entry name" value="FE2OG DIOXYGENASE DOMAIN-CONTAINING PROTEIN"/>
    <property type="match status" value="1"/>
</dbReference>
<dbReference type="InterPro" id="IPR044862">
    <property type="entry name" value="Pro_4_hyd_alph_FE2OG_OXY"/>
</dbReference>
<feature type="domain" description="Fe2OG dioxygenase" evidence="2">
    <location>
        <begin position="159"/>
        <end position="259"/>
    </location>
</feature>
<gene>
    <name evidence="3" type="ORF">BTUL_0078g00420</name>
</gene>